<evidence type="ECO:0000313" key="6">
    <source>
        <dbReference type="EMBL" id="CAB4919666.1"/>
    </source>
</evidence>
<organism evidence="6">
    <name type="scientific">freshwater metagenome</name>
    <dbReference type="NCBI Taxonomy" id="449393"/>
    <lineage>
        <taxon>unclassified sequences</taxon>
        <taxon>metagenomes</taxon>
        <taxon>ecological metagenomes</taxon>
    </lineage>
</organism>
<keyword evidence="2" id="KW-0489">Methyltransferase</keyword>
<dbReference type="InterPro" id="IPR007213">
    <property type="entry name" value="Ppm1/Ppm2/Tcmp"/>
</dbReference>
<dbReference type="Gene3D" id="3.40.50.150">
    <property type="entry name" value="Vaccinia Virus protein VP39"/>
    <property type="match status" value="1"/>
</dbReference>
<dbReference type="EMBL" id="CAFABA010000027">
    <property type="protein sequence ID" value="CAB4824330.1"/>
    <property type="molecule type" value="Genomic_DNA"/>
</dbReference>
<dbReference type="NCBIfam" id="TIGR00027">
    <property type="entry name" value="mthyl_TIGR00027"/>
    <property type="match status" value="1"/>
</dbReference>
<gene>
    <name evidence="4" type="ORF">UFOPK2754_00434</name>
    <name evidence="5" type="ORF">UFOPK3139_00912</name>
    <name evidence="6" type="ORF">UFOPK3543_02007</name>
    <name evidence="7" type="ORF">UFOPK3967_00071</name>
</gene>
<evidence type="ECO:0000256" key="2">
    <source>
        <dbReference type="ARBA" id="ARBA00022603"/>
    </source>
</evidence>
<dbReference type="SUPFAM" id="SSF53335">
    <property type="entry name" value="S-adenosyl-L-methionine-dependent methyltransferases"/>
    <property type="match status" value="1"/>
</dbReference>
<accession>A0A6J7HML2</accession>
<comment type="similarity">
    <text evidence="1">Belongs to the UPF0677 family.</text>
</comment>
<dbReference type="InterPro" id="IPR029063">
    <property type="entry name" value="SAM-dependent_MTases_sf"/>
</dbReference>
<dbReference type="GO" id="GO:0032259">
    <property type="term" value="P:methylation"/>
    <property type="evidence" value="ECO:0007669"/>
    <property type="project" value="UniProtKB-KW"/>
</dbReference>
<dbReference type="Pfam" id="PF04072">
    <property type="entry name" value="LCM"/>
    <property type="match status" value="1"/>
</dbReference>
<keyword evidence="3" id="KW-0808">Transferase</keyword>
<dbReference type="InterPro" id="IPR011610">
    <property type="entry name" value="SAM_mthyl_Trfase_ML2640-like"/>
</dbReference>
<evidence type="ECO:0000313" key="5">
    <source>
        <dbReference type="EMBL" id="CAB4824330.1"/>
    </source>
</evidence>
<dbReference type="PANTHER" id="PTHR43619">
    <property type="entry name" value="S-ADENOSYL-L-METHIONINE-DEPENDENT METHYLTRANSFERASE YKTD-RELATED"/>
    <property type="match status" value="1"/>
</dbReference>
<protein>
    <submittedName>
        <fullName evidence="6">Unannotated protein</fullName>
    </submittedName>
</protein>
<name>A0A6J7HML2_9ZZZZ</name>
<dbReference type="EMBL" id="CAFBMH010000084">
    <property type="protein sequence ID" value="CAB4919666.1"/>
    <property type="molecule type" value="Genomic_DNA"/>
</dbReference>
<evidence type="ECO:0000313" key="7">
    <source>
        <dbReference type="EMBL" id="CAB4976287.1"/>
    </source>
</evidence>
<reference evidence="6" key="1">
    <citation type="submission" date="2020-05" db="EMBL/GenBank/DDBJ databases">
        <authorList>
            <person name="Chiriac C."/>
            <person name="Salcher M."/>
            <person name="Ghai R."/>
            <person name="Kavagutti S V."/>
        </authorList>
    </citation>
    <scope>NUCLEOTIDE SEQUENCE</scope>
</reference>
<dbReference type="GO" id="GO:0008168">
    <property type="term" value="F:methyltransferase activity"/>
    <property type="evidence" value="ECO:0007669"/>
    <property type="project" value="UniProtKB-KW"/>
</dbReference>
<evidence type="ECO:0000256" key="3">
    <source>
        <dbReference type="ARBA" id="ARBA00022679"/>
    </source>
</evidence>
<dbReference type="EMBL" id="CAEZYR010000009">
    <property type="protein sequence ID" value="CAB4730345.1"/>
    <property type="molecule type" value="Genomic_DNA"/>
</dbReference>
<evidence type="ECO:0000256" key="1">
    <source>
        <dbReference type="ARBA" id="ARBA00008138"/>
    </source>
</evidence>
<sequence>MSTSDGPRLPDGLSTAEAASRFRALQTLHLDPPAMIDDWAVFLLAADEREALRGEAGRTELAAHRGSFAISGVGIGSLRFAEDEVLAAVASGVEQYVVLGAGFDTFAMRHPEFAGRLRVFEVDHPRVQALKMERLAAAPPIALVPHFVPVDFEVTTLGPELRASPFDPTKPAVVSWMNTLPYLSPGAIEATLAELTAVLAPTSSLLCNYPCKDVPVSDAQRAVMRGLGASVAARGEPFRSRFRPEDFVALLAAHSFVIDLHLTEHHLNERYFAHRPDDFGAGVPARLVRAYRA</sequence>
<proteinExistence type="inferred from homology"/>
<dbReference type="AlphaFoldDB" id="A0A6J7HML2"/>
<evidence type="ECO:0000313" key="4">
    <source>
        <dbReference type="EMBL" id="CAB4730345.1"/>
    </source>
</evidence>
<dbReference type="PANTHER" id="PTHR43619:SF2">
    <property type="entry name" value="S-ADENOSYL-L-METHIONINE-DEPENDENT METHYLTRANSFERASES SUPERFAMILY PROTEIN"/>
    <property type="match status" value="1"/>
</dbReference>
<dbReference type="EMBL" id="CAFBOS010000002">
    <property type="protein sequence ID" value="CAB4976287.1"/>
    <property type="molecule type" value="Genomic_DNA"/>
</dbReference>